<dbReference type="PANTHER" id="PTHR30632">
    <property type="entry name" value="MOLYBDATE-BINDING PERIPLASMIC PROTEIN"/>
    <property type="match status" value="1"/>
</dbReference>
<evidence type="ECO:0000256" key="1">
    <source>
        <dbReference type="ARBA" id="ARBA00009175"/>
    </source>
</evidence>
<reference evidence="5 6" key="1">
    <citation type="submission" date="2017-04" db="EMBL/GenBank/DDBJ databases">
        <authorList>
            <person name="Afonso C.L."/>
            <person name="Miller P.J."/>
            <person name="Scott M.A."/>
            <person name="Spackman E."/>
            <person name="Goraichik I."/>
            <person name="Dimitrov K.M."/>
            <person name="Suarez D.L."/>
            <person name="Swayne D.E."/>
        </authorList>
    </citation>
    <scope>NUCLEOTIDE SEQUENCE [LARGE SCALE GENOMIC DNA]</scope>
    <source>
        <strain evidence="5 6">DSM 26133</strain>
    </source>
</reference>
<dbReference type="GO" id="GO:0046872">
    <property type="term" value="F:metal ion binding"/>
    <property type="evidence" value="ECO:0007669"/>
    <property type="project" value="UniProtKB-KW"/>
</dbReference>
<feature type="binding site" evidence="4">
    <location>
        <position position="44"/>
    </location>
    <ligand>
        <name>molybdate</name>
        <dbReference type="ChEBI" id="CHEBI:36264"/>
    </ligand>
</feature>
<feature type="binding site" evidence="4">
    <location>
        <position position="71"/>
    </location>
    <ligand>
        <name>molybdate</name>
        <dbReference type="ChEBI" id="CHEBI:36264"/>
    </ligand>
</feature>
<evidence type="ECO:0000313" key="5">
    <source>
        <dbReference type="EMBL" id="SMD32515.1"/>
    </source>
</evidence>
<dbReference type="NCBIfam" id="TIGR01256">
    <property type="entry name" value="modA"/>
    <property type="match status" value="1"/>
</dbReference>
<keyword evidence="3" id="KW-0732">Signal</keyword>
<accession>A0A1W2G762</accession>
<dbReference type="Pfam" id="PF13531">
    <property type="entry name" value="SBP_bac_11"/>
    <property type="match status" value="1"/>
</dbReference>
<gene>
    <name evidence="5" type="ORF">SAMN04488029_0860</name>
</gene>
<sequence>MVFLVFFYVYPMSVLIRVLLCATLLLPATVYGQDVILRVAVASSLMPAMEEIKGVFESRYDITLELIPGASGTLTNQIMHGAPYDLFICANEQYGQLLFQKGFLEEPPRALVKGSLILWSDQPISNWSTDNTDTFILHAKSSDVQTIAIAQPHLAPYGDAAEAFLIETGILDQIKPKLIYGNNVSITNQYIYTHGANIVITSLASKIKLESKVPEYWYSLESDSNLVHTICRIKTKNEQSVNFQSFLLDPGTNSIFKQYGYTLIVQ</sequence>
<proteinExistence type="inferred from homology"/>
<dbReference type="InterPro" id="IPR005950">
    <property type="entry name" value="ModA"/>
</dbReference>
<comment type="similarity">
    <text evidence="1">Belongs to the bacterial solute-binding protein ModA family.</text>
</comment>
<name>A0A1W2G762_REIFA</name>
<dbReference type="SUPFAM" id="SSF53850">
    <property type="entry name" value="Periplasmic binding protein-like II"/>
    <property type="match status" value="1"/>
</dbReference>
<dbReference type="GO" id="GO:0015689">
    <property type="term" value="P:molybdate ion transport"/>
    <property type="evidence" value="ECO:0007669"/>
    <property type="project" value="InterPro"/>
</dbReference>
<dbReference type="EMBL" id="FWYF01000001">
    <property type="protein sequence ID" value="SMD32515.1"/>
    <property type="molecule type" value="Genomic_DNA"/>
</dbReference>
<evidence type="ECO:0000256" key="3">
    <source>
        <dbReference type="ARBA" id="ARBA00022729"/>
    </source>
</evidence>
<dbReference type="PANTHER" id="PTHR30632:SF14">
    <property type="entry name" value="TUNGSTATE_MOLYBDATE_CHROMATE-BINDING PROTEIN MODA"/>
    <property type="match status" value="1"/>
</dbReference>
<keyword evidence="4" id="KW-0500">Molybdenum</keyword>
<feature type="binding site" evidence="4">
    <location>
        <position position="184"/>
    </location>
    <ligand>
        <name>molybdate</name>
        <dbReference type="ChEBI" id="CHEBI:36264"/>
    </ligand>
</feature>
<keyword evidence="6" id="KW-1185">Reference proteome</keyword>
<keyword evidence="2 4" id="KW-0479">Metal-binding</keyword>
<dbReference type="InterPro" id="IPR050682">
    <property type="entry name" value="ModA/WtpA"/>
</dbReference>
<dbReference type="Proteomes" id="UP000192472">
    <property type="component" value="Unassembled WGS sequence"/>
</dbReference>
<dbReference type="AlphaFoldDB" id="A0A1W2G762"/>
<evidence type="ECO:0000256" key="2">
    <source>
        <dbReference type="ARBA" id="ARBA00022723"/>
    </source>
</evidence>
<dbReference type="GO" id="GO:0030973">
    <property type="term" value="F:molybdate ion binding"/>
    <property type="evidence" value="ECO:0007669"/>
    <property type="project" value="TreeGrafter"/>
</dbReference>
<dbReference type="STRING" id="692418.SAMN04488029_0860"/>
<evidence type="ECO:0000256" key="4">
    <source>
        <dbReference type="PIRSR" id="PIRSR004846-1"/>
    </source>
</evidence>
<evidence type="ECO:0000313" key="6">
    <source>
        <dbReference type="Proteomes" id="UP000192472"/>
    </source>
</evidence>
<dbReference type="PIRSF" id="PIRSF004846">
    <property type="entry name" value="ModA"/>
    <property type="match status" value="1"/>
</dbReference>
<organism evidence="5 6">
    <name type="scientific">Reichenbachiella faecimaris</name>
    <dbReference type="NCBI Taxonomy" id="692418"/>
    <lineage>
        <taxon>Bacteria</taxon>
        <taxon>Pseudomonadati</taxon>
        <taxon>Bacteroidota</taxon>
        <taxon>Cytophagia</taxon>
        <taxon>Cytophagales</taxon>
        <taxon>Reichenbachiellaceae</taxon>
        <taxon>Reichenbachiella</taxon>
    </lineage>
</organism>
<dbReference type="Gene3D" id="3.40.190.10">
    <property type="entry name" value="Periplasmic binding protein-like II"/>
    <property type="match status" value="2"/>
</dbReference>
<protein>
    <submittedName>
        <fullName evidence="5">Molybdate transport system substrate-binding protein</fullName>
    </submittedName>
</protein>